<gene>
    <name evidence="3" type="ORF">NVS88_07450</name>
</gene>
<evidence type="ECO:0000313" key="3">
    <source>
        <dbReference type="EMBL" id="MDG3014391.1"/>
    </source>
</evidence>
<dbReference type="SUPFAM" id="SSF54534">
    <property type="entry name" value="FKBP-like"/>
    <property type="match status" value="1"/>
</dbReference>
<name>A0A9X4RGU4_9ACTN</name>
<dbReference type="EMBL" id="JANRHA010000004">
    <property type="protein sequence ID" value="MDG3014391.1"/>
    <property type="molecule type" value="Genomic_DNA"/>
</dbReference>
<dbReference type="Pfam" id="PF01272">
    <property type="entry name" value="GreA_GreB"/>
    <property type="match status" value="1"/>
</dbReference>
<feature type="region of interest" description="Disordered" evidence="1">
    <location>
        <begin position="157"/>
        <end position="177"/>
    </location>
</feature>
<dbReference type="InterPro" id="IPR023459">
    <property type="entry name" value="Tscrpt_elong_fac_GreA/B_fam"/>
</dbReference>
<dbReference type="InterPro" id="IPR036953">
    <property type="entry name" value="GreA/GreB_C_sf"/>
</dbReference>
<dbReference type="RefSeq" id="WP_277830773.1">
    <property type="nucleotide sequence ID" value="NZ_JAAIVF010000001.1"/>
</dbReference>
<keyword evidence="3" id="KW-0251">Elongation factor</keyword>
<evidence type="ECO:0000313" key="4">
    <source>
        <dbReference type="Proteomes" id="UP001152755"/>
    </source>
</evidence>
<proteinExistence type="predicted"/>
<evidence type="ECO:0000259" key="2">
    <source>
        <dbReference type="Pfam" id="PF01272"/>
    </source>
</evidence>
<keyword evidence="3" id="KW-0648">Protein biosynthesis</keyword>
<evidence type="ECO:0000256" key="1">
    <source>
        <dbReference type="SAM" id="MobiDB-lite"/>
    </source>
</evidence>
<sequence length="177" mass="19191">MSTRHRSEQTSEGEMNKRTQSTPAPDQGRERVLAELAELRDRRDRMLAERTNRDTFGDEADEADELGRVNALALLERRIAEVQRWLEVGGSVSRGSNALPHGTVVGVRFADGTVRDLHIVTLTDEISDADGDASVTAGSPLGRALFGHDAGDTVTYTTPSGPQQVEILSVKPPGENT</sequence>
<dbReference type="InterPro" id="IPR001437">
    <property type="entry name" value="Tscrpt_elong_fac_GreA/B_C"/>
</dbReference>
<feature type="domain" description="Transcription elongation factor GreA/GreB C-terminal" evidence="2">
    <location>
        <begin position="102"/>
        <end position="171"/>
    </location>
</feature>
<keyword evidence="4" id="KW-1185">Reference proteome</keyword>
<protein>
    <submittedName>
        <fullName evidence="3">GreA/GreB family elongation factor</fullName>
    </submittedName>
</protein>
<dbReference type="Proteomes" id="UP001152755">
    <property type="component" value="Unassembled WGS sequence"/>
</dbReference>
<dbReference type="Gene3D" id="3.10.50.30">
    <property type="entry name" value="Transcription elongation factor, GreA/GreB, C-terminal domain"/>
    <property type="match status" value="1"/>
</dbReference>
<reference evidence="3" key="1">
    <citation type="submission" date="2022-08" db="EMBL/GenBank/DDBJ databases">
        <title>Genome analysis of Corynebacteriales strain.</title>
        <authorList>
            <person name="Lee S.D."/>
        </authorList>
    </citation>
    <scope>NUCLEOTIDE SEQUENCE</scope>
    <source>
        <strain evidence="3">D3-21</strain>
    </source>
</reference>
<dbReference type="GO" id="GO:0032784">
    <property type="term" value="P:regulation of DNA-templated transcription elongation"/>
    <property type="evidence" value="ECO:0007669"/>
    <property type="project" value="InterPro"/>
</dbReference>
<dbReference type="GO" id="GO:0003677">
    <property type="term" value="F:DNA binding"/>
    <property type="evidence" value="ECO:0007669"/>
    <property type="project" value="InterPro"/>
</dbReference>
<feature type="region of interest" description="Disordered" evidence="1">
    <location>
        <begin position="1"/>
        <end position="31"/>
    </location>
</feature>
<feature type="compositionally biased region" description="Basic and acidic residues" evidence="1">
    <location>
        <begin position="1"/>
        <end position="17"/>
    </location>
</feature>
<dbReference type="GO" id="GO:0003746">
    <property type="term" value="F:translation elongation factor activity"/>
    <property type="evidence" value="ECO:0007669"/>
    <property type="project" value="UniProtKB-KW"/>
</dbReference>
<comment type="caution">
    <text evidence="3">The sequence shown here is derived from an EMBL/GenBank/DDBJ whole genome shotgun (WGS) entry which is preliminary data.</text>
</comment>
<organism evidence="3 4">
    <name type="scientific">Speluncibacter jeojiensis</name>
    <dbReference type="NCBI Taxonomy" id="2710754"/>
    <lineage>
        <taxon>Bacteria</taxon>
        <taxon>Bacillati</taxon>
        <taxon>Actinomycetota</taxon>
        <taxon>Actinomycetes</taxon>
        <taxon>Mycobacteriales</taxon>
        <taxon>Speluncibacteraceae</taxon>
        <taxon>Speluncibacter</taxon>
    </lineage>
</organism>
<dbReference type="AlphaFoldDB" id="A0A9X4RGU4"/>
<dbReference type="GO" id="GO:0070063">
    <property type="term" value="F:RNA polymerase binding"/>
    <property type="evidence" value="ECO:0007669"/>
    <property type="project" value="InterPro"/>
</dbReference>
<dbReference type="PIRSF" id="PIRSF006092">
    <property type="entry name" value="GreA_GreB"/>
    <property type="match status" value="1"/>
</dbReference>
<accession>A0A9X4RGU4</accession>
<dbReference type="NCBIfam" id="NF004548">
    <property type="entry name" value="PRK05892.1"/>
    <property type="match status" value="1"/>
</dbReference>